<dbReference type="RefSeq" id="WP_254744191.1">
    <property type="nucleotide sequence ID" value="NZ_JANCLU010000016.1"/>
</dbReference>
<dbReference type="CDD" id="cd03301">
    <property type="entry name" value="ABC_MalK_N"/>
    <property type="match status" value="1"/>
</dbReference>
<evidence type="ECO:0000256" key="3">
    <source>
        <dbReference type="ARBA" id="ARBA00022475"/>
    </source>
</evidence>
<keyword evidence="7" id="KW-0472">Membrane</keyword>
<proteinExistence type="inferred from homology"/>
<dbReference type="Gene3D" id="2.40.50.140">
    <property type="entry name" value="Nucleic acid-binding proteins"/>
    <property type="match status" value="1"/>
</dbReference>
<dbReference type="PANTHER" id="PTHR43875">
    <property type="entry name" value="MALTODEXTRIN IMPORT ATP-BINDING PROTEIN MSMX"/>
    <property type="match status" value="1"/>
</dbReference>
<evidence type="ECO:0000256" key="5">
    <source>
        <dbReference type="ARBA" id="ARBA00022840"/>
    </source>
</evidence>
<dbReference type="InterPro" id="IPR047641">
    <property type="entry name" value="ABC_transpr_MalK/UgpC-like"/>
</dbReference>
<dbReference type="Proteomes" id="UP001205890">
    <property type="component" value="Unassembled WGS sequence"/>
</dbReference>
<dbReference type="EMBL" id="JANCLU010000016">
    <property type="protein sequence ID" value="MCP8939978.1"/>
    <property type="molecule type" value="Genomic_DNA"/>
</dbReference>
<dbReference type="InterPro" id="IPR003439">
    <property type="entry name" value="ABC_transporter-like_ATP-bd"/>
</dbReference>
<dbReference type="PROSITE" id="PS50893">
    <property type="entry name" value="ABC_TRANSPORTER_2"/>
    <property type="match status" value="1"/>
</dbReference>
<feature type="domain" description="ABC transporter" evidence="9">
    <location>
        <begin position="4"/>
        <end position="234"/>
    </location>
</feature>
<dbReference type="InterPro" id="IPR015855">
    <property type="entry name" value="ABC_transpr_MalK-like"/>
</dbReference>
<evidence type="ECO:0000256" key="8">
    <source>
        <dbReference type="SAM" id="MobiDB-lite"/>
    </source>
</evidence>
<evidence type="ECO:0000313" key="11">
    <source>
        <dbReference type="Proteomes" id="UP001205890"/>
    </source>
</evidence>
<dbReference type="Pfam" id="PF00005">
    <property type="entry name" value="ABC_tran"/>
    <property type="match status" value="1"/>
</dbReference>
<dbReference type="SUPFAM" id="SSF50331">
    <property type="entry name" value="MOP-like"/>
    <property type="match status" value="1"/>
</dbReference>
<dbReference type="GO" id="GO:0005524">
    <property type="term" value="F:ATP binding"/>
    <property type="evidence" value="ECO:0007669"/>
    <property type="project" value="UniProtKB-KW"/>
</dbReference>
<dbReference type="InterPro" id="IPR027417">
    <property type="entry name" value="P-loop_NTPase"/>
</dbReference>
<dbReference type="InterPro" id="IPR003593">
    <property type="entry name" value="AAA+_ATPase"/>
</dbReference>
<keyword evidence="3" id="KW-1003">Cell membrane</keyword>
<accession>A0ABT1LIC0</accession>
<dbReference type="PANTHER" id="PTHR43875:SF15">
    <property type="entry name" value="TREHALOSE IMPORT ATP-BINDING PROTEIN SUGC"/>
    <property type="match status" value="1"/>
</dbReference>
<reference evidence="10 11" key="1">
    <citation type="submission" date="2022-07" db="EMBL/GenBank/DDBJ databases">
        <authorList>
            <person name="Li W.-J."/>
            <person name="Deng Q.-Q."/>
        </authorList>
    </citation>
    <scope>NUCLEOTIDE SEQUENCE [LARGE SCALE GENOMIC DNA]</scope>
    <source>
        <strain evidence="10 11">SYSU M60028</strain>
    </source>
</reference>
<comment type="similarity">
    <text evidence="1">Belongs to the ABC transporter superfamily.</text>
</comment>
<evidence type="ECO:0000256" key="1">
    <source>
        <dbReference type="ARBA" id="ARBA00005417"/>
    </source>
</evidence>
<keyword evidence="2" id="KW-0813">Transport</keyword>
<evidence type="ECO:0000313" key="10">
    <source>
        <dbReference type="EMBL" id="MCP8939978.1"/>
    </source>
</evidence>
<evidence type="ECO:0000256" key="6">
    <source>
        <dbReference type="ARBA" id="ARBA00022967"/>
    </source>
</evidence>
<keyword evidence="11" id="KW-1185">Reference proteome</keyword>
<name>A0ABT1LIC0_9HYPH</name>
<evidence type="ECO:0000259" key="9">
    <source>
        <dbReference type="PROSITE" id="PS50893"/>
    </source>
</evidence>
<dbReference type="Gene3D" id="3.40.50.300">
    <property type="entry name" value="P-loop containing nucleotide triphosphate hydrolases"/>
    <property type="match status" value="1"/>
</dbReference>
<keyword evidence="4" id="KW-0547">Nucleotide-binding</keyword>
<dbReference type="SMART" id="SM00382">
    <property type="entry name" value="AAA"/>
    <property type="match status" value="1"/>
</dbReference>
<protein>
    <submittedName>
        <fullName evidence="10">ABC transporter ATP-binding protein</fullName>
    </submittedName>
</protein>
<evidence type="ECO:0000256" key="4">
    <source>
        <dbReference type="ARBA" id="ARBA00022741"/>
    </source>
</evidence>
<comment type="caution">
    <text evidence="10">The sequence shown here is derived from an EMBL/GenBank/DDBJ whole genome shotgun (WGS) entry which is preliminary data.</text>
</comment>
<evidence type="ECO:0000256" key="7">
    <source>
        <dbReference type="ARBA" id="ARBA00023136"/>
    </source>
</evidence>
<dbReference type="Gene3D" id="2.40.50.100">
    <property type="match status" value="2"/>
</dbReference>
<keyword evidence="6" id="KW-1278">Translocase</keyword>
<feature type="region of interest" description="Disordered" evidence="8">
    <location>
        <begin position="332"/>
        <end position="352"/>
    </location>
</feature>
<dbReference type="InterPro" id="IPR012340">
    <property type="entry name" value="NA-bd_OB-fold"/>
</dbReference>
<organism evidence="10 11">
    <name type="scientific">Alsobacter ponti</name>
    <dbReference type="NCBI Taxonomy" id="2962936"/>
    <lineage>
        <taxon>Bacteria</taxon>
        <taxon>Pseudomonadati</taxon>
        <taxon>Pseudomonadota</taxon>
        <taxon>Alphaproteobacteria</taxon>
        <taxon>Hyphomicrobiales</taxon>
        <taxon>Alsobacteraceae</taxon>
        <taxon>Alsobacter</taxon>
    </lineage>
</organism>
<gene>
    <name evidence="10" type="ORF">NK718_15740</name>
</gene>
<dbReference type="SUPFAM" id="SSF52540">
    <property type="entry name" value="P-loop containing nucleoside triphosphate hydrolases"/>
    <property type="match status" value="1"/>
</dbReference>
<keyword evidence="5 10" id="KW-0067">ATP-binding</keyword>
<dbReference type="InterPro" id="IPR008995">
    <property type="entry name" value="Mo/tungstate-bd_C_term_dom"/>
</dbReference>
<evidence type="ECO:0000256" key="2">
    <source>
        <dbReference type="ARBA" id="ARBA00022448"/>
    </source>
</evidence>
<sequence length="352" mass="38899">MARVEIRNVGKIFGNYKAVDDVSLTIEDGEFVVLLGPSGCGKSTLLRMVAGLELPTFGDIVIGETVATRLRPKDRNIAMVFQNYALYPHLTLYENIAFPLRVAGRRGDEVDKKVRWAAGLVGIEHLLARKPRQTSGGERQRTALARSLVRDPALFLLDEPLSNLDAKLRHSARDELRTFQERVGMTALYVTHDQVEAMGLGDRVVVMQGGRVRQVGTPEEIYLYPADTFVATFIGTPPMNLIDMPGEVLGVRPENLMPVSFFGQESGLRRMTMLVSRIEFLGSDKLIYGALDDPFGQAKVIARLPSSVPADIREGERAHFAVREHELRSFDPQTGLARPAPIPQRASVASHG</sequence>